<feature type="compositionally biased region" description="Low complexity" evidence="1">
    <location>
        <begin position="23"/>
        <end position="43"/>
    </location>
</feature>
<feature type="region of interest" description="Disordered" evidence="1">
    <location>
        <begin position="1"/>
        <end position="81"/>
    </location>
</feature>
<protein>
    <submittedName>
        <fullName evidence="2">Uncharacterized protein</fullName>
    </submittedName>
</protein>
<evidence type="ECO:0000256" key="1">
    <source>
        <dbReference type="SAM" id="MobiDB-lite"/>
    </source>
</evidence>
<keyword evidence="3" id="KW-1185">Reference proteome</keyword>
<name>A0A1R3FXG4_COCAP</name>
<sequence length="81" mass="8700">MENRLTKLCTDLQREAEAEVDADTPQQPTAATATANSAAADNQIGNNQDKKDEIKSQGGDGTSQQQPETNEKELKKDIPGT</sequence>
<evidence type="ECO:0000313" key="2">
    <source>
        <dbReference type="EMBL" id="OMO50446.1"/>
    </source>
</evidence>
<dbReference type="EMBL" id="AWWV01016160">
    <property type="protein sequence ID" value="OMO50446.1"/>
    <property type="molecule type" value="Genomic_DNA"/>
</dbReference>
<comment type="caution">
    <text evidence="2">The sequence shown here is derived from an EMBL/GenBank/DDBJ whole genome shotgun (WGS) entry which is preliminary data.</text>
</comment>
<dbReference type="AlphaFoldDB" id="A0A1R3FXG4"/>
<feature type="compositionally biased region" description="Basic and acidic residues" evidence="1">
    <location>
        <begin position="69"/>
        <end position="81"/>
    </location>
</feature>
<accession>A0A1R3FXG4</accession>
<proteinExistence type="predicted"/>
<dbReference type="Gramene" id="OMO50446">
    <property type="protein sequence ID" value="OMO50446"/>
    <property type="gene ID" value="CCACVL1_30436"/>
</dbReference>
<gene>
    <name evidence="2" type="ORF">CCACVL1_30436</name>
</gene>
<organism evidence="2 3">
    <name type="scientific">Corchorus capsularis</name>
    <name type="common">Jute</name>
    <dbReference type="NCBI Taxonomy" id="210143"/>
    <lineage>
        <taxon>Eukaryota</taxon>
        <taxon>Viridiplantae</taxon>
        <taxon>Streptophyta</taxon>
        <taxon>Embryophyta</taxon>
        <taxon>Tracheophyta</taxon>
        <taxon>Spermatophyta</taxon>
        <taxon>Magnoliopsida</taxon>
        <taxon>eudicotyledons</taxon>
        <taxon>Gunneridae</taxon>
        <taxon>Pentapetalae</taxon>
        <taxon>rosids</taxon>
        <taxon>malvids</taxon>
        <taxon>Malvales</taxon>
        <taxon>Malvaceae</taxon>
        <taxon>Grewioideae</taxon>
        <taxon>Apeibeae</taxon>
        <taxon>Corchorus</taxon>
    </lineage>
</organism>
<dbReference type="Proteomes" id="UP000188268">
    <property type="component" value="Unassembled WGS sequence"/>
</dbReference>
<reference evidence="2 3" key="1">
    <citation type="submission" date="2013-09" db="EMBL/GenBank/DDBJ databases">
        <title>Corchorus capsularis genome sequencing.</title>
        <authorList>
            <person name="Alam M."/>
            <person name="Haque M.S."/>
            <person name="Islam M.S."/>
            <person name="Emdad E.M."/>
            <person name="Islam M.M."/>
            <person name="Ahmed B."/>
            <person name="Halim A."/>
            <person name="Hossen Q.M.M."/>
            <person name="Hossain M.Z."/>
            <person name="Ahmed R."/>
            <person name="Khan M.M."/>
            <person name="Islam R."/>
            <person name="Rashid M.M."/>
            <person name="Khan S.A."/>
            <person name="Rahman M.S."/>
            <person name="Alam M."/>
        </authorList>
    </citation>
    <scope>NUCLEOTIDE SEQUENCE [LARGE SCALE GENOMIC DNA]</scope>
    <source>
        <strain evidence="3">cv. CVL-1</strain>
        <tissue evidence="2">Whole seedling</tissue>
    </source>
</reference>
<evidence type="ECO:0000313" key="3">
    <source>
        <dbReference type="Proteomes" id="UP000188268"/>
    </source>
</evidence>